<dbReference type="InterPro" id="IPR029063">
    <property type="entry name" value="SAM-dependent_MTases_sf"/>
</dbReference>
<feature type="domain" description="S-adenosylmethionine-dependent methyltransferase" evidence="4">
    <location>
        <begin position="1"/>
        <end position="155"/>
    </location>
</feature>
<reference evidence="6" key="1">
    <citation type="submission" date="2017-08" db="EMBL/GenBank/DDBJ databases">
        <title>A dynamic microbial community with high functional redundancy inhabits the cold, oxic subseafloor aquifer.</title>
        <authorList>
            <person name="Tully B.J."/>
            <person name="Wheat C.G."/>
            <person name="Glazer B.T."/>
            <person name="Huber J.A."/>
        </authorList>
    </citation>
    <scope>NUCLEOTIDE SEQUENCE [LARGE SCALE GENOMIC DNA]</scope>
</reference>
<evidence type="ECO:0000259" key="4">
    <source>
        <dbReference type="Pfam" id="PF10672"/>
    </source>
</evidence>
<protein>
    <submittedName>
        <fullName evidence="5">23S rRNA (Guanine(2445)-N(2))/(Guanine(2069)-N(7))-methyltransferase</fullName>
    </submittedName>
</protein>
<evidence type="ECO:0000313" key="5">
    <source>
        <dbReference type="EMBL" id="PCI23682.1"/>
    </source>
</evidence>
<proteinExistence type="predicted"/>
<evidence type="ECO:0000256" key="3">
    <source>
        <dbReference type="ARBA" id="ARBA00022691"/>
    </source>
</evidence>
<dbReference type="GO" id="GO:0008168">
    <property type="term" value="F:methyltransferase activity"/>
    <property type="evidence" value="ECO:0007669"/>
    <property type="project" value="UniProtKB-KW"/>
</dbReference>
<keyword evidence="2 5" id="KW-0808">Transferase</keyword>
<sequence length="195" mass="22275">GHKFYVNFGDYLDTGLFLDHRITRGLIGKMAAGKHFLNLFAYTGSATVYAAKGGAKSTTTVDTSKIYLGWAKRNLALNGFSFETHRFEQADCLKWMKAERRRYDLIFLDPPTFSNSKKIVGTFDVQRDHVELIGMAVKLLTPGGSLIFSNNFRRFKMDFDNLKDLSIEDLTKSTLPKDFERHPKIHNCWKIQHGS</sequence>
<keyword evidence="3" id="KW-0949">S-adenosyl-L-methionine</keyword>
<dbReference type="GO" id="GO:0032259">
    <property type="term" value="P:methylation"/>
    <property type="evidence" value="ECO:0007669"/>
    <property type="project" value="UniProtKB-KW"/>
</dbReference>
<dbReference type="SUPFAM" id="SSF53335">
    <property type="entry name" value="S-adenosyl-L-methionine-dependent methyltransferases"/>
    <property type="match status" value="1"/>
</dbReference>
<evidence type="ECO:0000256" key="1">
    <source>
        <dbReference type="ARBA" id="ARBA00022603"/>
    </source>
</evidence>
<feature type="non-terminal residue" evidence="5">
    <location>
        <position position="1"/>
    </location>
</feature>
<evidence type="ECO:0000256" key="2">
    <source>
        <dbReference type="ARBA" id="ARBA00022679"/>
    </source>
</evidence>
<dbReference type="CDD" id="cd02440">
    <property type="entry name" value="AdoMet_MTases"/>
    <property type="match status" value="1"/>
</dbReference>
<dbReference type="AlphaFoldDB" id="A0A2A4SR49"/>
<comment type="caution">
    <text evidence="5">The sequence shown here is derived from an EMBL/GenBank/DDBJ whole genome shotgun (WGS) entry which is preliminary data.</text>
</comment>
<keyword evidence="1 5" id="KW-0489">Methyltransferase</keyword>
<dbReference type="Pfam" id="PF10672">
    <property type="entry name" value="Methyltrans_SAM"/>
    <property type="match status" value="1"/>
</dbReference>
<accession>A0A2A4SR49</accession>
<organism evidence="5 6">
    <name type="scientific">SAR324 cluster bacterium</name>
    <dbReference type="NCBI Taxonomy" id="2024889"/>
    <lineage>
        <taxon>Bacteria</taxon>
        <taxon>Deltaproteobacteria</taxon>
        <taxon>SAR324 cluster</taxon>
    </lineage>
</organism>
<dbReference type="PANTHER" id="PTHR43042">
    <property type="entry name" value="SAM-DEPENDENT METHYLTRANSFERASE"/>
    <property type="match status" value="1"/>
</dbReference>
<dbReference type="EMBL" id="NVSR01000137">
    <property type="protein sequence ID" value="PCI23682.1"/>
    <property type="molecule type" value="Genomic_DNA"/>
</dbReference>
<dbReference type="Proteomes" id="UP000218113">
    <property type="component" value="Unassembled WGS sequence"/>
</dbReference>
<dbReference type="Gene3D" id="3.40.50.150">
    <property type="entry name" value="Vaccinia Virus protein VP39"/>
    <property type="match status" value="1"/>
</dbReference>
<gene>
    <name evidence="5" type="ORF">COB67_12510</name>
</gene>
<dbReference type="InterPro" id="IPR019614">
    <property type="entry name" value="SAM-dep_methyl-trfase"/>
</dbReference>
<dbReference type="PANTHER" id="PTHR43042:SF3">
    <property type="entry name" value="RIBOSOMAL RNA LARGE SUBUNIT METHYLTRANSFERASE YWBD-RELATED"/>
    <property type="match status" value="1"/>
</dbReference>
<evidence type="ECO:0000313" key="6">
    <source>
        <dbReference type="Proteomes" id="UP000218113"/>
    </source>
</evidence>
<name>A0A2A4SR49_9DELT</name>